<dbReference type="InterPro" id="IPR013520">
    <property type="entry name" value="Ribonucl_H"/>
</dbReference>
<dbReference type="Proteomes" id="UP000276133">
    <property type="component" value="Unassembled WGS sequence"/>
</dbReference>
<evidence type="ECO:0000313" key="6">
    <source>
        <dbReference type="EMBL" id="RNA33498.1"/>
    </source>
</evidence>
<gene>
    <name evidence="6" type="ORF">BpHYR1_039571</name>
</gene>
<dbReference type="Gene3D" id="3.30.420.10">
    <property type="entry name" value="Ribonuclease H-like superfamily/Ribonuclease H"/>
    <property type="match status" value="1"/>
</dbReference>
<dbReference type="InterPro" id="IPR034922">
    <property type="entry name" value="REX1-like_exo"/>
</dbReference>
<organism evidence="6 7">
    <name type="scientific">Brachionus plicatilis</name>
    <name type="common">Marine rotifer</name>
    <name type="synonym">Brachionus muelleri</name>
    <dbReference type="NCBI Taxonomy" id="10195"/>
    <lineage>
        <taxon>Eukaryota</taxon>
        <taxon>Metazoa</taxon>
        <taxon>Spiralia</taxon>
        <taxon>Gnathifera</taxon>
        <taxon>Rotifera</taxon>
        <taxon>Eurotatoria</taxon>
        <taxon>Monogononta</taxon>
        <taxon>Pseudotrocha</taxon>
        <taxon>Ploima</taxon>
        <taxon>Brachionidae</taxon>
        <taxon>Brachionus</taxon>
    </lineage>
</organism>
<dbReference type="GO" id="GO:0003676">
    <property type="term" value="F:nucleic acid binding"/>
    <property type="evidence" value="ECO:0007669"/>
    <property type="project" value="InterPro"/>
</dbReference>
<keyword evidence="3 6" id="KW-0269">Exonuclease</keyword>
<dbReference type="InterPro" id="IPR012337">
    <property type="entry name" value="RNaseH-like_sf"/>
</dbReference>
<dbReference type="EMBL" id="REGN01001626">
    <property type="protein sequence ID" value="RNA33498.1"/>
    <property type="molecule type" value="Genomic_DNA"/>
</dbReference>
<keyword evidence="2" id="KW-0378">Hydrolase</keyword>
<dbReference type="OrthoDB" id="206335at2759"/>
<evidence type="ECO:0000256" key="4">
    <source>
        <dbReference type="SAM" id="MobiDB-lite"/>
    </source>
</evidence>
<dbReference type="InterPro" id="IPR047021">
    <property type="entry name" value="REXO1/3/4-like"/>
</dbReference>
<comment type="caution">
    <text evidence="6">The sequence shown here is derived from an EMBL/GenBank/DDBJ whole genome shotgun (WGS) entry which is preliminary data.</text>
</comment>
<dbReference type="STRING" id="10195.A0A3M7SD86"/>
<reference evidence="6 7" key="1">
    <citation type="journal article" date="2018" name="Sci. Rep.">
        <title>Genomic signatures of local adaptation to the degree of environmental predictability in rotifers.</title>
        <authorList>
            <person name="Franch-Gras L."/>
            <person name="Hahn C."/>
            <person name="Garcia-Roger E.M."/>
            <person name="Carmona M.J."/>
            <person name="Serra M."/>
            <person name="Gomez A."/>
        </authorList>
    </citation>
    <scope>NUCLEOTIDE SEQUENCE [LARGE SCALE GENOMIC DNA]</scope>
    <source>
        <strain evidence="6">HYR1</strain>
    </source>
</reference>
<evidence type="ECO:0000256" key="3">
    <source>
        <dbReference type="ARBA" id="ARBA00022839"/>
    </source>
</evidence>
<evidence type="ECO:0000256" key="2">
    <source>
        <dbReference type="ARBA" id="ARBA00022801"/>
    </source>
</evidence>
<dbReference type="InterPro" id="IPR036397">
    <property type="entry name" value="RNaseH_sf"/>
</dbReference>
<dbReference type="AlphaFoldDB" id="A0A3M7SD86"/>
<feature type="domain" description="Exonuclease" evidence="5">
    <location>
        <begin position="278"/>
        <end position="436"/>
    </location>
</feature>
<sequence length="651" mass="75878">MKRPISEIDSNVKECFDSSKKSKENGDNSESSGKMDRHSLEKELSAKIRLKKKIIMKKSKLFMCLDELKSFDKSLENNDKMEWTLPQFFIQDIQRVILFSLIGNQFRFYPRWCKILRPAFLKTVNLITINNVSEYDHELKKEKFKKFHKIFLNQKKELNSIEFVSSNVNGNDFLSEFVSVPITQTQWMKIRDQDEFKIKRNQVVKQYKALFEKMKNDKNMAKSETSDLDKIPRKSLLLNVVQMIREDYPLPFDLSNSDRVKEYVYSKESYIAVNNSSPLFSIDCEMCYNIDGEMEIVWLALANENLECIYETFVKPRRQIQNYLTHITGVNELHLKDITIDLSDVQRKIRELLPPDAILCGQSLNNDLHALKMFHPYVIDTSIIFNVSGNRDVKPSLRKLSAQFLGKLIQESTHNPVIDAKSSLQLVLLKLRQGLDFGDVIVNGCTNVYKDHVAMPFEGFDNSFKDNVASISKFIYQTGLNIEQNFFQVLIDNSIKSVYIDKEIPNKNFPKNFNTLRAEDNKKAFEKLDESLNTNKFTWTQFYVDNNQQNGLDDNELTQVLKYIKKIYKKLDDDSMLVVALTGRSEKTGFTDFLGENDMDRFNKLNRGRCFLTIKNLELEKMEKEIKELYDTVYPGGKKDDLGVILPEDNE</sequence>
<accession>A0A3M7SD86</accession>
<name>A0A3M7SD86_BRAPC</name>
<feature type="compositionally biased region" description="Basic and acidic residues" evidence="4">
    <location>
        <begin position="1"/>
        <end position="26"/>
    </location>
</feature>
<dbReference type="GO" id="GO:0005634">
    <property type="term" value="C:nucleus"/>
    <property type="evidence" value="ECO:0007669"/>
    <property type="project" value="TreeGrafter"/>
</dbReference>
<evidence type="ECO:0000259" key="5">
    <source>
        <dbReference type="SMART" id="SM00479"/>
    </source>
</evidence>
<dbReference type="PANTHER" id="PTHR12801">
    <property type="entry name" value="RNA EXONUCLEASE REXO1 / RECO3 FAMILY MEMBER-RELATED"/>
    <property type="match status" value="1"/>
</dbReference>
<proteinExistence type="predicted"/>
<keyword evidence="1" id="KW-0540">Nuclease</keyword>
<keyword evidence="7" id="KW-1185">Reference proteome</keyword>
<feature type="region of interest" description="Disordered" evidence="4">
    <location>
        <begin position="1"/>
        <end position="40"/>
    </location>
</feature>
<dbReference type="CDD" id="cd06145">
    <property type="entry name" value="REX1_like"/>
    <property type="match status" value="1"/>
</dbReference>
<evidence type="ECO:0000313" key="7">
    <source>
        <dbReference type="Proteomes" id="UP000276133"/>
    </source>
</evidence>
<evidence type="ECO:0000256" key="1">
    <source>
        <dbReference type="ARBA" id="ARBA00022722"/>
    </source>
</evidence>
<protein>
    <submittedName>
        <fullName evidence="6">RNA exonuclease NEF-sp isoform X2</fullName>
    </submittedName>
</protein>
<dbReference type="PANTHER" id="PTHR12801:SF82">
    <property type="entry name" value="RNA EXONUCLEASE 5"/>
    <property type="match status" value="1"/>
</dbReference>
<dbReference type="GO" id="GO:0004527">
    <property type="term" value="F:exonuclease activity"/>
    <property type="evidence" value="ECO:0007669"/>
    <property type="project" value="UniProtKB-KW"/>
</dbReference>
<dbReference type="SUPFAM" id="SSF53098">
    <property type="entry name" value="Ribonuclease H-like"/>
    <property type="match status" value="1"/>
</dbReference>
<dbReference type="SMART" id="SM00479">
    <property type="entry name" value="EXOIII"/>
    <property type="match status" value="1"/>
</dbReference>